<organism evidence="2 3">
    <name type="scientific">Apiospora saccharicola</name>
    <dbReference type="NCBI Taxonomy" id="335842"/>
    <lineage>
        <taxon>Eukaryota</taxon>
        <taxon>Fungi</taxon>
        <taxon>Dikarya</taxon>
        <taxon>Ascomycota</taxon>
        <taxon>Pezizomycotina</taxon>
        <taxon>Sordariomycetes</taxon>
        <taxon>Xylariomycetidae</taxon>
        <taxon>Amphisphaeriales</taxon>
        <taxon>Apiosporaceae</taxon>
        <taxon>Apiospora</taxon>
    </lineage>
</organism>
<feature type="region of interest" description="Disordered" evidence="1">
    <location>
        <begin position="1"/>
        <end position="45"/>
    </location>
</feature>
<accession>A0ABR1W3Y6</accession>
<sequence>MAGSSTQSVYDSPNHIPPFPYYSSVPSLTQNSATPRKPPTAITANTAPTLETEISRNNVQCFMYTKNSGGDPVTALGLRSDSASQSTAERLARVQREMTASLERYRNS</sequence>
<evidence type="ECO:0000313" key="2">
    <source>
        <dbReference type="EMBL" id="KAK8076863.1"/>
    </source>
</evidence>
<reference evidence="2 3" key="1">
    <citation type="submission" date="2023-01" db="EMBL/GenBank/DDBJ databases">
        <title>Analysis of 21 Apiospora genomes using comparative genomics revels a genus with tremendous synthesis potential of carbohydrate active enzymes and secondary metabolites.</title>
        <authorList>
            <person name="Sorensen T."/>
        </authorList>
    </citation>
    <scope>NUCLEOTIDE SEQUENCE [LARGE SCALE GENOMIC DNA]</scope>
    <source>
        <strain evidence="2 3">CBS 83171</strain>
    </source>
</reference>
<comment type="caution">
    <text evidence="2">The sequence shown here is derived from an EMBL/GenBank/DDBJ whole genome shotgun (WGS) entry which is preliminary data.</text>
</comment>
<keyword evidence="3" id="KW-1185">Reference proteome</keyword>
<name>A0ABR1W3Y6_9PEZI</name>
<feature type="compositionally biased region" description="Polar residues" evidence="1">
    <location>
        <begin position="1"/>
        <end position="11"/>
    </location>
</feature>
<feature type="compositionally biased region" description="Polar residues" evidence="1">
    <location>
        <begin position="24"/>
        <end position="34"/>
    </location>
</feature>
<evidence type="ECO:0000256" key="1">
    <source>
        <dbReference type="SAM" id="MobiDB-lite"/>
    </source>
</evidence>
<dbReference type="Proteomes" id="UP001446871">
    <property type="component" value="Unassembled WGS sequence"/>
</dbReference>
<gene>
    <name evidence="2" type="ORF">PG996_003033</name>
</gene>
<proteinExistence type="predicted"/>
<dbReference type="EMBL" id="JAQQWM010000002">
    <property type="protein sequence ID" value="KAK8076863.1"/>
    <property type="molecule type" value="Genomic_DNA"/>
</dbReference>
<protein>
    <submittedName>
        <fullName evidence="2">Uncharacterized protein</fullName>
    </submittedName>
</protein>
<evidence type="ECO:0000313" key="3">
    <source>
        <dbReference type="Proteomes" id="UP001446871"/>
    </source>
</evidence>